<dbReference type="RefSeq" id="WP_125442334.1">
    <property type="nucleotide sequence ID" value="NZ_RJOO01000002.1"/>
</dbReference>
<evidence type="ECO:0000313" key="2">
    <source>
        <dbReference type="EMBL" id="RSJ23704.1"/>
    </source>
</evidence>
<comment type="caution">
    <text evidence="2">The sequence shown here is derived from an EMBL/GenBank/DDBJ whole genome shotgun (WGS) entry which is preliminary data.</text>
</comment>
<evidence type="ECO:0008006" key="4">
    <source>
        <dbReference type="Google" id="ProtNLM"/>
    </source>
</evidence>
<reference evidence="2 3" key="1">
    <citation type="submission" date="2018-11" db="EMBL/GenBank/DDBJ databases">
        <title>Species Designations Belie Phenotypic and Genotypic Heterogeneity in Oral Streptococci.</title>
        <authorList>
            <person name="Velsko I."/>
        </authorList>
    </citation>
    <scope>NUCLEOTIDE SEQUENCE [LARGE SCALE GENOMIC DNA]</scope>
    <source>
        <strain evidence="2 3">KLC02</strain>
    </source>
</reference>
<dbReference type="AlphaFoldDB" id="A0AAE8G486"/>
<feature type="signal peptide" evidence="1">
    <location>
        <begin position="1"/>
        <end position="26"/>
    </location>
</feature>
<accession>A0AAE8G486</accession>
<evidence type="ECO:0000313" key="3">
    <source>
        <dbReference type="Proteomes" id="UP000267137"/>
    </source>
</evidence>
<feature type="chain" id="PRO_5042257135" description="Lipoprotein" evidence="1">
    <location>
        <begin position="27"/>
        <end position="126"/>
    </location>
</feature>
<keyword evidence="1" id="KW-0732">Signal</keyword>
<organism evidence="2 3">
    <name type="scientific">Streptococcus intermedius</name>
    <dbReference type="NCBI Taxonomy" id="1338"/>
    <lineage>
        <taxon>Bacteria</taxon>
        <taxon>Bacillati</taxon>
        <taxon>Bacillota</taxon>
        <taxon>Bacilli</taxon>
        <taxon>Lactobacillales</taxon>
        <taxon>Streptococcaceae</taxon>
        <taxon>Streptococcus</taxon>
        <taxon>Streptococcus anginosus group</taxon>
    </lineage>
</organism>
<proteinExistence type="predicted"/>
<evidence type="ECO:0000256" key="1">
    <source>
        <dbReference type="SAM" id="SignalP"/>
    </source>
</evidence>
<sequence length="126" mass="14171">MKKKVLFLVTMIAAAIFMVSCGNKTASLDGEYYFYADYRNGISKSPWVVIEGKTLTYYSGGKDKPSGTLRFSIDFEKKTLTGENKVITYSYDKENGILSAGIESGNAQFIKKDSKKYKELKKTEKD</sequence>
<name>A0AAE8G486_STRIT</name>
<dbReference type="Proteomes" id="UP000267137">
    <property type="component" value="Unassembled WGS sequence"/>
</dbReference>
<dbReference type="PROSITE" id="PS51257">
    <property type="entry name" value="PROKAR_LIPOPROTEIN"/>
    <property type="match status" value="1"/>
</dbReference>
<dbReference type="EMBL" id="RJOO01000002">
    <property type="protein sequence ID" value="RSJ23704.1"/>
    <property type="molecule type" value="Genomic_DNA"/>
</dbReference>
<gene>
    <name evidence="2" type="ORF">D8827_04135</name>
</gene>
<protein>
    <recommendedName>
        <fullName evidence="4">Lipoprotein</fullName>
    </recommendedName>
</protein>